<proteinExistence type="predicted"/>
<keyword evidence="3" id="KW-0732">Signal</keyword>
<accession>A0A5K1VEC7</accession>
<gene>
    <name evidence="6" type="ORF">CL6EHI_197350</name>
</gene>
<keyword evidence="6" id="KW-0808">Transferase</keyword>
<organism evidence="6 7">
    <name type="scientific">Entamoeba histolytica</name>
    <dbReference type="NCBI Taxonomy" id="5759"/>
    <lineage>
        <taxon>Eukaryota</taxon>
        <taxon>Amoebozoa</taxon>
        <taxon>Evosea</taxon>
        <taxon>Archamoebae</taxon>
        <taxon>Mastigamoebida</taxon>
        <taxon>Entamoebidae</taxon>
        <taxon>Entamoeba</taxon>
    </lineage>
</organism>
<dbReference type="AlphaFoldDB" id="A0A5K1VEC7"/>
<dbReference type="PANTHER" id="PTHR45756:SF1">
    <property type="entry name" value="PROTEIN KINASE DOMAIN CONTAINING PROTEIN"/>
    <property type="match status" value="1"/>
</dbReference>
<feature type="signal peptide" evidence="3">
    <location>
        <begin position="1"/>
        <end position="16"/>
    </location>
</feature>
<dbReference type="VEuPathDB" id="AmoebaDB:KM1_041410"/>
<dbReference type="PROSITE" id="PS50011">
    <property type="entry name" value="PROTEIN_KINASE_DOM"/>
    <property type="match status" value="1"/>
</dbReference>
<dbReference type="VEuPathDB" id="AmoebaDB:EHI_197350"/>
<feature type="domain" description="Protein kinase" evidence="4">
    <location>
        <begin position="751"/>
        <end position="1025"/>
    </location>
</feature>
<reference evidence="6 7" key="1">
    <citation type="submission" date="2016-05" db="EMBL/GenBank/DDBJ databases">
        <title>First whole genome sequencing of Entamoeba histolytica HM1:IMSS-clone-6.</title>
        <authorList>
            <person name="Mukherjee Avik.K."/>
            <person name="Izumyama S."/>
            <person name="Nakada-Tsukui K."/>
            <person name="Nozaki T."/>
        </authorList>
    </citation>
    <scope>NUCLEOTIDE SEQUENCE [LARGE SCALE GENOMIC DNA]</scope>
    <source>
        <strain evidence="6 7">HM1:IMSS clone 6</strain>
    </source>
</reference>
<name>A0A5K1VEC7_ENTHI</name>
<dbReference type="PROSITE" id="PS00108">
    <property type="entry name" value="PROTEIN_KINASE_ST"/>
    <property type="match status" value="1"/>
</dbReference>
<dbReference type="PRINTS" id="PR00109">
    <property type="entry name" value="TYRKINASE"/>
</dbReference>
<dbReference type="Gene3D" id="1.10.510.10">
    <property type="entry name" value="Transferase(Phosphotransferase) domain 1"/>
    <property type="match status" value="1"/>
</dbReference>
<keyword evidence="1" id="KW-1015">Disulfide bond</keyword>
<feature type="disulfide bond" evidence="1">
    <location>
        <begin position="378"/>
        <end position="387"/>
    </location>
</feature>
<dbReference type="InterPro" id="IPR001245">
    <property type="entry name" value="Ser-Thr/Tyr_kinase_cat_dom"/>
</dbReference>
<keyword evidence="6" id="KW-0418">Kinase</keyword>
<feature type="transmembrane region" description="Helical" evidence="2">
    <location>
        <begin position="534"/>
        <end position="561"/>
    </location>
</feature>
<dbReference type="InterPro" id="IPR008271">
    <property type="entry name" value="Ser/Thr_kinase_AS"/>
</dbReference>
<dbReference type="VEuPathDB" id="AmoebaDB:EHI8A_013460"/>
<dbReference type="InterPro" id="IPR000719">
    <property type="entry name" value="Prot_kinase_dom"/>
</dbReference>
<dbReference type="Pfam" id="PF07714">
    <property type="entry name" value="PK_Tyr_Ser-Thr"/>
    <property type="match status" value="1"/>
</dbReference>
<feature type="chain" id="PRO_5023902207" evidence="3">
    <location>
        <begin position="17"/>
        <end position="1055"/>
    </location>
</feature>
<dbReference type="Proteomes" id="UP000078387">
    <property type="component" value="Unassembled WGS sequence"/>
</dbReference>
<dbReference type="InterPro" id="IPR053215">
    <property type="entry name" value="TKL_Ser/Thr_kinase"/>
</dbReference>
<keyword evidence="2" id="KW-1133">Transmembrane helix</keyword>
<evidence type="ECO:0000256" key="1">
    <source>
        <dbReference type="PROSITE-ProRule" id="PRU00076"/>
    </source>
</evidence>
<dbReference type="GO" id="GO:0004672">
    <property type="term" value="F:protein kinase activity"/>
    <property type="evidence" value="ECO:0007669"/>
    <property type="project" value="InterPro"/>
</dbReference>
<dbReference type="PANTHER" id="PTHR45756">
    <property type="entry name" value="PALMITOYLTRANSFERASE"/>
    <property type="match status" value="1"/>
</dbReference>
<dbReference type="SUPFAM" id="SSF56112">
    <property type="entry name" value="Protein kinase-like (PK-like)"/>
    <property type="match status" value="1"/>
</dbReference>
<evidence type="ECO:0000256" key="2">
    <source>
        <dbReference type="SAM" id="Phobius"/>
    </source>
</evidence>
<dbReference type="VEuPathDB" id="AmoebaDB:EHI5A_005540"/>
<keyword evidence="1" id="KW-0245">EGF-like domain</keyword>
<feature type="domain" description="EGF-like" evidence="5">
    <location>
        <begin position="352"/>
        <end position="388"/>
    </location>
</feature>
<evidence type="ECO:0000259" key="5">
    <source>
        <dbReference type="PROSITE" id="PS50026"/>
    </source>
</evidence>
<dbReference type="GO" id="GO:0005524">
    <property type="term" value="F:ATP binding"/>
    <property type="evidence" value="ECO:0007669"/>
    <property type="project" value="InterPro"/>
</dbReference>
<protein>
    <submittedName>
        <fullName evidence="6">Protein tyrosine kinase domain-containing protein</fullName>
    </submittedName>
</protein>
<comment type="caution">
    <text evidence="6">The sequence shown here is derived from an EMBL/GenBank/DDBJ whole genome shotgun (WGS) entry which is preliminary data.</text>
</comment>
<dbReference type="EMBL" id="BDEQ01000001">
    <property type="protein sequence ID" value="GAT92641.1"/>
    <property type="molecule type" value="Genomic_DNA"/>
</dbReference>
<dbReference type="PROSITE" id="PS50026">
    <property type="entry name" value="EGF_3"/>
    <property type="match status" value="1"/>
</dbReference>
<sequence length="1055" mass="121234">MISIIIQFIVIGNALQCSPGCPACLTSYTCASHCLAGYEQDNSCRHCQWVNPYKPVTEAYIPNNDECLKTTNVIQKTGWLPSDIQEIKLNEKIIFTLNDDSSVDYSFCQYKQKYRFGKWFKINLNQVTNAVFVAEIEKINKAPVIFSLDMTNSNSFDQNPHCYAHNQMNKDEYNFTMMVPAYKSHSNKSDEFIYLFTSIEGCGNAEMSLTISQMDGKYFDPYYIFTQEVADSLASDLTKEEFVHFPVKARGIHDYSYCAQCRLMKFLLFRMNFKGDYSILLDSTAADKVNYLQEYTANNTCKVLYIGKPFGHILSRNNGFKVRIRGDESSQTTERFFTVLTEDKGSDIDVVFRAICPHDCNHKLGQGICVTEEGRCRCNPGFGGDDCHKLCYYNNQWQVENHNGLCKYGTYGCDSYCHCDDSDYIQRNNLCVYPSCLTGKLGPKDECSQGSDGCTETCRCDTENGFFRTENKRCKYEKCGNGIIDTITLSDGTTKKEQCDGGVNCDSFCYCVSGYIPDPDNPGSCMSKRISTGAIIGIILGSSVGLLFIMGLFILLFFVLLRYERADIEVFKQQQPTYHYYINGSLNKEPLKINRYKVFPYELDYGNENGTTDIEDTRFERIEVKNYSKNKYMMIIFHTPNNPKFVFHFEPQVLIIRPHSPSKIITSYMTLHCTTKIRDMKIPYTVWFSKSKSTLETIAELLKDKTFNDWTQDNQRQMEKLCKNVAKHYHYNLTITTDAASSTHIDMDELNMSEKPIAEGAMGQVYIGSYRSVPVAVKVFKWQNLTEEEMNELKQEVIAECEMMSKLRNPFIANYMGSVTYLPQVTMVIQYFVLGSLGEYLRTEKEDFIKLSYKLKIKMLFDTARGMEFLHENNILHLDLKPDNLLVNSLYSDSACCVKITDFGTSRVVKKKNNNEDKGLGTPIYAAPETYFDRYSFASDVYSFGISAWEVFYQDEPYKDFKSIFEIKNYVESGKRLPLGDTMPQILKEVISESWKQEPDQRITFEQITRLLLKADDESGNHSELDIGVSDEKIEELILKRTQRMQNQICDLNHD</sequence>
<keyword evidence="2" id="KW-0472">Membrane</keyword>
<dbReference type="OMA" id="SCTHCQW"/>
<dbReference type="VEuPathDB" id="AmoebaDB:EHI7A_017240"/>
<evidence type="ECO:0000313" key="7">
    <source>
        <dbReference type="Proteomes" id="UP000078387"/>
    </source>
</evidence>
<dbReference type="InterPro" id="IPR000742">
    <property type="entry name" value="EGF"/>
</dbReference>
<evidence type="ECO:0000259" key="4">
    <source>
        <dbReference type="PROSITE" id="PS50011"/>
    </source>
</evidence>
<evidence type="ECO:0000313" key="6">
    <source>
        <dbReference type="EMBL" id="GAT92641.1"/>
    </source>
</evidence>
<comment type="caution">
    <text evidence="1">Lacks conserved residue(s) required for the propagation of feature annotation.</text>
</comment>
<dbReference type="SMART" id="SM00220">
    <property type="entry name" value="S_TKc"/>
    <property type="match status" value="1"/>
</dbReference>
<keyword evidence="2" id="KW-0812">Transmembrane</keyword>
<dbReference type="Gene3D" id="3.30.200.20">
    <property type="entry name" value="Phosphorylase Kinase, domain 1"/>
    <property type="match status" value="1"/>
</dbReference>
<dbReference type="PROSITE" id="PS00022">
    <property type="entry name" value="EGF_1"/>
    <property type="match status" value="1"/>
</dbReference>
<dbReference type="InterPro" id="IPR011009">
    <property type="entry name" value="Kinase-like_dom_sf"/>
</dbReference>
<evidence type="ECO:0000256" key="3">
    <source>
        <dbReference type="SAM" id="SignalP"/>
    </source>
</evidence>